<dbReference type="EMBL" id="CP141046">
    <property type="protein sequence ID" value="WQQ20069.1"/>
    <property type="molecule type" value="Genomic_DNA"/>
</dbReference>
<evidence type="ECO:0008006" key="3">
    <source>
        <dbReference type="Google" id="ProtNLM"/>
    </source>
</evidence>
<dbReference type="InterPro" id="IPR019292">
    <property type="entry name" value="McrC"/>
</dbReference>
<organism evidence="1 2">
    <name type="scientific">Mycoplasmopsis cynos</name>
    <dbReference type="NCBI Taxonomy" id="171284"/>
    <lineage>
        <taxon>Bacteria</taxon>
        <taxon>Bacillati</taxon>
        <taxon>Mycoplasmatota</taxon>
        <taxon>Mycoplasmoidales</taxon>
        <taxon>Metamycoplasmataceae</taxon>
        <taxon>Mycoplasmopsis</taxon>
    </lineage>
</organism>
<dbReference type="AlphaFoldDB" id="A0ABD8AK17"/>
<evidence type="ECO:0000313" key="1">
    <source>
        <dbReference type="EMBL" id="WQQ20069.1"/>
    </source>
</evidence>
<dbReference type="PANTHER" id="PTHR38733:SF1">
    <property type="entry name" value="TYPE IV METHYL-DIRECTED RESTRICTION ENZYME ECOKMCRBC"/>
    <property type="match status" value="1"/>
</dbReference>
<dbReference type="Proteomes" id="UP001327314">
    <property type="component" value="Chromosome"/>
</dbReference>
<dbReference type="RefSeq" id="WP_322936174.1">
    <property type="nucleotide sequence ID" value="NZ_CP141046.1"/>
</dbReference>
<evidence type="ECO:0000313" key="2">
    <source>
        <dbReference type="Proteomes" id="UP001327314"/>
    </source>
</evidence>
<accession>A0ABD8AK17</accession>
<dbReference type="Pfam" id="PF10117">
    <property type="entry name" value="McrBC"/>
    <property type="match status" value="1"/>
</dbReference>
<name>A0ABD8AK17_9BACT</name>
<sequence length="517" mass="61256">MKNKITFYGRDFSDIYKDIDRTQISGSDFELLNSNKKNILLYFLNKIKTDVEELVVNKSKKRLKYELFNQLSENKHYFDGLVGILSKSIKIKKSDIKGELSKQESNDEYEIEITLQIQSRFDVIKKDGDIGEPNFLSTMLSDKDLILNEDFIPLNSKVNIFDYLLLFSYKYKLKEASIKGLFRTYQRFEKNDDKLRGTIDVSKHIKQNMWMNSGLISYSYRENTIDNYTNHLIVKTYQYLKKKYFSKVNRIFDSDAEMKRLIDNLSFNTEHWKYSLKTTIMKNLNSISHPFYIEYESLRKICLNILRNEGISVFNGDNSNKVEGILFYIPTLWEIYLEEFLKSDEYTLSSQKEIKIIDYEGKRKFKQSTFPDYVFSSNDNEKKPFIILDAKFKEAWSKIIFKEESFSDVLSDYDKCIRDMVSINCHASGVIFPSNHEKLLNPEPYVEHSISEFNNVDKFYTFPVFIPFSSNDYKSWKKDFINNLNKTSSLVKSYIIKEKKYIQNTEIISKQAEELRK</sequence>
<dbReference type="PANTHER" id="PTHR38733">
    <property type="entry name" value="PROTEIN MCRC"/>
    <property type="match status" value="1"/>
</dbReference>
<reference evidence="1 2" key="1">
    <citation type="submission" date="2023-12" db="EMBL/GenBank/DDBJ databases">
        <title>Hybrid Genome Assemblies of Mycoplasma cynos and Mycoplasma felis isolated from Dogs and Cats with Infectious Respiratory Disease.</title>
        <authorList>
            <person name="Framst I."/>
            <person name="Cai H."/>
            <person name="Ramesh P."/>
            <person name="Maboni G."/>
        </authorList>
    </citation>
    <scope>NUCLEOTIDE SEQUENCE [LARGE SCALE GENOMIC DNA]</scope>
    <source>
        <strain evidence="1 2">30510</strain>
    </source>
</reference>
<proteinExistence type="predicted"/>
<protein>
    <recommendedName>
        <fullName evidence="3">McrBC 5-methylcytosine restriction system component</fullName>
    </recommendedName>
</protein>
<gene>
    <name evidence="1" type="ORF">RRG46_00730</name>
</gene>